<feature type="domain" description="DUF4142" evidence="2">
    <location>
        <begin position="48"/>
        <end position="181"/>
    </location>
</feature>
<dbReference type="PANTHER" id="PTHR38593">
    <property type="entry name" value="BLR2558 PROTEIN"/>
    <property type="match status" value="1"/>
</dbReference>
<comment type="caution">
    <text evidence="3">The sequence shown here is derived from an EMBL/GenBank/DDBJ whole genome shotgun (WGS) entry which is preliminary data.</text>
</comment>
<name>A0ABV6A3I5_9PSEU</name>
<dbReference type="InterPro" id="IPR012347">
    <property type="entry name" value="Ferritin-like"/>
</dbReference>
<accession>A0ABV6A3I5</accession>
<reference evidence="3 4" key="1">
    <citation type="submission" date="2024-09" db="EMBL/GenBank/DDBJ databases">
        <authorList>
            <person name="Sun Q."/>
            <person name="Mori K."/>
        </authorList>
    </citation>
    <scope>NUCLEOTIDE SEQUENCE [LARGE SCALE GENOMIC DNA]</scope>
    <source>
        <strain evidence="3 4">TBRC 7907</strain>
    </source>
</reference>
<evidence type="ECO:0000313" key="3">
    <source>
        <dbReference type="EMBL" id="MFB9907717.1"/>
    </source>
</evidence>
<feature type="chain" id="PRO_5045729929" evidence="1">
    <location>
        <begin position="27"/>
        <end position="186"/>
    </location>
</feature>
<evidence type="ECO:0000313" key="4">
    <source>
        <dbReference type="Proteomes" id="UP001589693"/>
    </source>
</evidence>
<protein>
    <submittedName>
        <fullName evidence="3">DUF4142 domain-containing protein</fullName>
    </submittedName>
</protein>
<keyword evidence="1" id="KW-0732">Signal</keyword>
<gene>
    <name evidence="3" type="ORF">ACFFQA_27600</name>
</gene>
<dbReference type="RefSeq" id="WP_377858370.1">
    <property type="nucleotide sequence ID" value="NZ_JBHLZU010000023.1"/>
</dbReference>
<keyword evidence="4" id="KW-1185">Reference proteome</keyword>
<dbReference type="Proteomes" id="UP001589693">
    <property type="component" value="Unassembled WGS sequence"/>
</dbReference>
<dbReference type="PANTHER" id="PTHR38593:SF1">
    <property type="entry name" value="BLR2558 PROTEIN"/>
    <property type="match status" value="1"/>
</dbReference>
<feature type="signal peptide" evidence="1">
    <location>
        <begin position="1"/>
        <end position="26"/>
    </location>
</feature>
<proteinExistence type="predicted"/>
<dbReference type="InterPro" id="IPR025419">
    <property type="entry name" value="DUF4142"/>
</dbReference>
<organism evidence="3 4">
    <name type="scientific">Allokutzneria oryzae</name>
    <dbReference type="NCBI Taxonomy" id="1378989"/>
    <lineage>
        <taxon>Bacteria</taxon>
        <taxon>Bacillati</taxon>
        <taxon>Actinomycetota</taxon>
        <taxon>Actinomycetes</taxon>
        <taxon>Pseudonocardiales</taxon>
        <taxon>Pseudonocardiaceae</taxon>
        <taxon>Allokutzneria</taxon>
    </lineage>
</organism>
<evidence type="ECO:0000256" key="1">
    <source>
        <dbReference type="SAM" id="SignalP"/>
    </source>
</evidence>
<dbReference type="Gene3D" id="1.20.1260.10">
    <property type="match status" value="1"/>
</dbReference>
<dbReference type="EMBL" id="JBHLZU010000023">
    <property type="protein sequence ID" value="MFB9907717.1"/>
    <property type="molecule type" value="Genomic_DNA"/>
</dbReference>
<sequence length="186" mass="20496">MKPLHFLAATGVAGALVLTGTTITQAATVPESGPLASAVIQPESSRMDRSFLMQAHQGNRFEISAGLLAMHKARCSTVRRLGAEFARDHRKMDAKLRLVSTRERVALPGTMTRAQQVLLRQLAKRSGTAFDRSWLRAQVKAHEQVLALIHQQVRHGYSHEVKQLARGAAPIVLHHLNMARTALRTC</sequence>
<dbReference type="Pfam" id="PF13628">
    <property type="entry name" value="DUF4142"/>
    <property type="match status" value="1"/>
</dbReference>
<evidence type="ECO:0000259" key="2">
    <source>
        <dbReference type="Pfam" id="PF13628"/>
    </source>
</evidence>